<dbReference type="Gene3D" id="3.40.50.720">
    <property type="entry name" value="NAD(P)-binding Rossmann-like Domain"/>
    <property type="match status" value="2"/>
</dbReference>
<evidence type="ECO:0000259" key="8">
    <source>
        <dbReference type="SMART" id="SM00984"/>
    </source>
</evidence>
<evidence type="ECO:0000256" key="3">
    <source>
        <dbReference type="ARBA" id="ARBA00012954"/>
    </source>
</evidence>
<comment type="catalytic activity">
    <reaction evidence="6">
        <text>UDP-alpha-D-glucose + 2 NAD(+) + H2O = UDP-alpha-D-glucuronate + 2 NADH + 3 H(+)</text>
        <dbReference type="Rhea" id="RHEA:23596"/>
        <dbReference type="ChEBI" id="CHEBI:15377"/>
        <dbReference type="ChEBI" id="CHEBI:15378"/>
        <dbReference type="ChEBI" id="CHEBI:57540"/>
        <dbReference type="ChEBI" id="CHEBI:57945"/>
        <dbReference type="ChEBI" id="CHEBI:58052"/>
        <dbReference type="ChEBI" id="CHEBI:58885"/>
        <dbReference type="EC" id="1.1.1.22"/>
    </reaction>
</comment>
<dbReference type="InterPro" id="IPR014027">
    <property type="entry name" value="UDP-Glc/GDP-Man_DH_C"/>
</dbReference>
<dbReference type="Pfam" id="PF03720">
    <property type="entry name" value="UDPG_MGDP_dh_C"/>
    <property type="match status" value="1"/>
</dbReference>
<feature type="domain" description="UDP-glucose/GDP-mannose dehydrogenase C-terminal" evidence="8">
    <location>
        <begin position="333"/>
        <end position="448"/>
    </location>
</feature>
<gene>
    <name evidence="9" type="ORF">QLS65_12090</name>
</gene>
<dbReference type="InterPro" id="IPR001732">
    <property type="entry name" value="UDP-Glc/GDP-Man_DH_N"/>
</dbReference>
<accession>A0ABT6VBL0</accession>
<dbReference type="InterPro" id="IPR036220">
    <property type="entry name" value="UDP-Glc/GDP-Man_DH_C_sf"/>
</dbReference>
<dbReference type="SMART" id="SM00984">
    <property type="entry name" value="UDPG_MGDP_dh_C"/>
    <property type="match status" value="1"/>
</dbReference>
<dbReference type="Pfam" id="PF03721">
    <property type="entry name" value="UDPG_MGDP_dh_N"/>
    <property type="match status" value="1"/>
</dbReference>
<dbReference type="InterPro" id="IPR014026">
    <property type="entry name" value="UDP-Glc/GDP-Man_DH_dimer"/>
</dbReference>
<dbReference type="NCBIfam" id="TIGR03026">
    <property type="entry name" value="NDP-sugDHase"/>
    <property type="match status" value="1"/>
</dbReference>
<keyword evidence="10" id="KW-1185">Reference proteome</keyword>
<evidence type="ECO:0000256" key="6">
    <source>
        <dbReference type="ARBA" id="ARBA00047473"/>
    </source>
</evidence>
<evidence type="ECO:0000313" key="9">
    <source>
        <dbReference type="EMBL" id="MDI5895633.1"/>
    </source>
</evidence>
<dbReference type="SUPFAM" id="SSF48179">
    <property type="entry name" value="6-phosphogluconate dehydrogenase C-terminal domain-like"/>
    <property type="match status" value="1"/>
</dbReference>
<dbReference type="SUPFAM" id="SSF52413">
    <property type="entry name" value="UDP-glucose/GDP-mannose dehydrogenase C-terminal domain"/>
    <property type="match status" value="1"/>
</dbReference>
<dbReference type="PIRSF" id="PIRSF000124">
    <property type="entry name" value="UDPglc_GDPman_dh"/>
    <property type="match status" value="1"/>
</dbReference>
<evidence type="ECO:0000256" key="5">
    <source>
        <dbReference type="ARBA" id="ARBA00023027"/>
    </source>
</evidence>
<keyword evidence="4" id="KW-0560">Oxidoreductase</keyword>
<dbReference type="Pfam" id="PF00984">
    <property type="entry name" value="UDPG_MGDP_dh"/>
    <property type="match status" value="1"/>
</dbReference>
<dbReference type="PANTHER" id="PTHR11374">
    <property type="entry name" value="UDP-GLUCOSE DEHYDROGENASE/UDP-MANNAC DEHYDROGENASE"/>
    <property type="match status" value="1"/>
</dbReference>
<evidence type="ECO:0000256" key="7">
    <source>
        <dbReference type="PIRNR" id="PIRNR000124"/>
    </source>
</evidence>
<reference evidence="9 10" key="1">
    <citation type="submission" date="2023-04" db="EMBL/GenBank/DDBJ databases">
        <title>Two novel species of Flavobacterium.</title>
        <authorList>
            <person name="Liu Q."/>
            <person name="Xin Y.-H."/>
        </authorList>
    </citation>
    <scope>NUCLEOTIDE SEQUENCE [LARGE SCALE GENOMIC DNA]</scope>
    <source>
        <strain evidence="9 10">LB1P51</strain>
    </source>
</reference>
<dbReference type="RefSeq" id="WP_282718049.1">
    <property type="nucleotide sequence ID" value="NZ_JASCRZ010000005.1"/>
</dbReference>
<proteinExistence type="inferred from homology"/>
<comment type="caution">
    <text evidence="9">The sequence shown here is derived from an EMBL/GenBank/DDBJ whole genome shotgun (WGS) entry which is preliminary data.</text>
</comment>
<evidence type="ECO:0000256" key="2">
    <source>
        <dbReference type="ARBA" id="ARBA00006601"/>
    </source>
</evidence>
<dbReference type="PANTHER" id="PTHR11374:SF3">
    <property type="entry name" value="UDP-GLUCOSE 6-DEHYDROGENASE"/>
    <property type="match status" value="1"/>
</dbReference>
<evidence type="ECO:0000313" key="10">
    <source>
        <dbReference type="Proteomes" id="UP001243403"/>
    </source>
</evidence>
<dbReference type="InterPro" id="IPR008927">
    <property type="entry name" value="6-PGluconate_DH-like_C_sf"/>
</dbReference>
<dbReference type="PIRSF" id="PIRSF500133">
    <property type="entry name" value="UDPglc_DH_euk"/>
    <property type="match status" value="1"/>
</dbReference>
<protein>
    <recommendedName>
        <fullName evidence="3">UDP-glucose 6-dehydrogenase</fullName>
        <ecNumber evidence="3">1.1.1.22</ecNumber>
    </recommendedName>
</protein>
<dbReference type="Gene3D" id="1.20.5.100">
    <property type="entry name" value="Cytochrome c1, transmembrane anchor, C-terminal"/>
    <property type="match status" value="1"/>
</dbReference>
<dbReference type="EMBL" id="JASCRZ010000005">
    <property type="protein sequence ID" value="MDI5895633.1"/>
    <property type="molecule type" value="Genomic_DNA"/>
</dbReference>
<dbReference type="Proteomes" id="UP001243403">
    <property type="component" value="Unassembled WGS sequence"/>
</dbReference>
<dbReference type="InterPro" id="IPR028356">
    <property type="entry name" value="UDPglc_DH_euk"/>
</dbReference>
<organism evidence="9 10">
    <name type="scientific">Flavobacterium algoritolerans</name>
    <dbReference type="NCBI Taxonomy" id="3041254"/>
    <lineage>
        <taxon>Bacteria</taxon>
        <taxon>Pseudomonadati</taxon>
        <taxon>Bacteroidota</taxon>
        <taxon>Flavobacteriia</taxon>
        <taxon>Flavobacteriales</taxon>
        <taxon>Flavobacteriaceae</taxon>
        <taxon>Flavobacterium</taxon>
    </lineage>
</organism>
<name>A0ABT6VBL0_9FLAO</name>
<dbReference type="EC" id="1.1.1.22" evidence="3"/>
<dbReference type="InterPro" id="IPR017476">
    <property type="entry name" value="UDP-Glc/GDP-Man"/>
</dbReference>
<evidence type="ECO:0000256" key="4">
    <source>
        <dbReference type="ARBA" id="ARBA00023002"/>
    </source>
</evidence>
<dbReference type="InterPro" id="IPR036291">
    <property type="entry name" value="NAD(P)-bd_dom_sf"/>
</dbReference>
<evidence type="ECO:0000256" key="1">
    <source>
        <dbReference type="ARBA" id="ARBA00004701"/>
    </source>
</evidence>
<comment type="similarity">
    <text evidence="2 7">Belongs to the UDP-glucose/GDP-mannose dehydrogenase family.</text>
</comment>
<sequence>MKITKICCIGAGYVGGPTMAVIAQKCPQIQVTVVDLNDERIAAWNDENTDNIPIYEPGLDVIVSEARGRNLFFSTQVDKAIDEAQIIFISVNTPTKTYGKGKGMAADLKYIELCARQIARVAKDNKIVVEKSTLPVRTAEAIKSILDHTGNGVQFQILSNPEFLAEGTAVQDLLNPDRILIGGDPSEEGQKAIQALVGVYSNWVASDKILTTNLWSSELSKLTANAFLAQRISSINAMSELCEKTGADVNEVAKAIGMDSRIGSKFLKASVGFGGSCFQKDILNLVYIAKSYGLHEVADYWEQVIIMNDHQKRRFSNNIIQTLYNTVSDKKITFLGWAFKKDTNDTRESAAIYIADDLINEHANIAVYDPKVSNKKIINDLNYLETRSSELNNNSVSSFDNPYEACDNAHAIAILTEWDEFISYDWQKIYDSMQKPAFIFDGRNLLNASELRAIGFIYQAIGS</sequence>
<dbReference type="SUPFAM" id="SSF51735">
    <property type="entry name" value="NAD(P)-binding Rossmann-fold domains"/>
    <property type="match status" value="1"/>
</dbReference>
<keyword evidence="5" id="KW-0520">NAD</keyword>
<comment type="pathway">
    <text evidence="1">Nucleotide-sugar biosynthesis; UDP-alpha-D-glucuronate biosynthesis; UDP-alpha-D-glucuronate from UDP-alpha-D-glucose: step 1/1.</text>
</comment>